<dbReference type="EMBL" id="JARJCM010000213">
    <property type="protein sequence ID" value="KAJ7022267.1"/>
    <property type="molecule type" value="Genomic_DNA"/>
</dbReference>
<evidence type="ECO:0000313" key="1">
    <source>
        <dbReference type="EMBL" id="KAJ7022267.1"/>
    </source>
</evidence>
<name>A0AAD6WRB1_9AGAR</name>
<keyword evidence="2" id="KW-1185">Reference proteome</keyword>
<protein>
    <submittedName>
        <fullName evidence="1">Uncharacterized protein</fullName>
    </submittedName>
</protein>
<organism evidence="1 2">
    <name type="scientific">Mycena alexandri</name>
    <dbReference type="NCBI Taxonomy" id="1745969"/>
    <lineage>
        <taxon>Eukaryota</taxon>
        <taxon>Fungi</taxon>
        <taxon>Dikarya</taxon>
        <taxon>Basidiomycota</taxon>
        <taxon>Agaricomycotina</taxon>
        <taxon>Agaricomycetes</taxon>
        <taxon>Agaricomycetidae</taxon>
        <taxon>Agaricales</taxon>
        <taxon>Marasmiineae</taxon>
        <taxon>Mycenaceae</taxon>
        <taxon>Mycena</taxon>
    </lineage>
</organism>
<sequence>MLYRPHCGQGSGPHHTHIPLLTLPYIPRITAIAFSRCVQIAAATIKAGLQYKIILTMMAPFPLSSASASPLAIQTGPGGGGYAPVPAQGTSYLAHPSVFGYASVPGAASTFAPHASTSSIGLIFTAYQRRDDYAICDSNGQTHFWLFYVPTCQRYRIERLMHLDFLSRARRNIRKCSGCRKHHREYWRFIFVGPFQRIRARVFALLARIGEPGARLIPLNDYHRVF</sequence>
<gene>
    <name evidence="1" type="ORF">C8F04DRAFT_1272815</name>
</gene>
<dbReference type="Proteomes" id="UP001218188">
    <property type="component" value="Unassembled WGS sequence"/>
</dbReference>
<accession>A0AAD6WRB1</accession>
<reference evidence="1" key="1">
    <citation type="submission" date="2023-03" db="EMBL/GenBank/DDBJ databases">
        <title>Massive genome expansion in bonnet fungi (Mycena s.s.) driven by repeated elements and novel gene families across ecological guilds.</title>
        <authorList>
            <consortium name="Lawrence Berkeley National Laboratory"/>
            <person name="Harder C.B."/>
            <person name="Miyauchi S."/>
            <person name="Viragh M."/>
            <person name="Kuo A."/>
            <person name="Thoen E."/>
            <person name="Andreopoulos B."/>
            <person name="Lu D."/>
            <person name="Skrede I."/>
            <person name="Drula E."/>
            <person name="Henrissat B."/>
            <person name="Morin E."/>
            <person name="Kohler A."/>
            <person name="Barry K."/>
            <person name="LaButti K."/>
            <person name="Morin E."/>
            <person name="Salamov A."/>
            <person name="Lipzen A."/>
            <person name="Mereny Z."/>
            <person name="Hegedus B."/>
            <person name="Baldrian P."/>
            <person name="Stursova M."/>
            <person name="Weitz H."/>
            <person name="Taylor A."/>
            <person name="Grigoriev I.V."/>
            <person name="Nagy L.G."/>
            <person name="Martin F."/>
            <person name="Kauserud H."/>
        </authorList>
    </citation>
    <scope>NUCLEOTIDE SEQUENCE</scope>
    <source>
        <strain evidence="1">CBHHK200</strain>
    </source>
</reference>
<proteinExistence type="predicted"/>
<evidence type="ECO:0000313" key="2">
    <source>
        <dbReference type="Proteomes" id="UP001218188"/>
    </source>
</evidence>
<dbReference type="AlphaFoldDB" id="A0AAD6WRB1"/>
<comment type="caution">
    <text evidence="1">The sequence shown here is derived from an EMBL/GenBank/DDBJ whole genome shotgun (WGS) entry which is preliminary data.</text>
</comment>